<dbReference type="EMBL" id="AMQN01002257">
    <property type="status" value="NOT_ANNOTATED_CDS"/>
    <property type="molecule type" value="Genomic_DNA"/>
</dbReference>
<keyword evidence="6 8" id="KW-0675">Receptor</keyword>
<dbReference type="Proteomes" id="UP000014760">
    <property type="component" value="Unassembled WGS sequence"/>
</dbReference>
<evidence type="ECO:0000313" key="12">
    <source>
        <dbReference type="EnsemblMetazoa" id="CapteP216026"/>
    </source>
</evidence>
<proteinExistence type="inferred from homology"/>
<feature type="transmembrane region" description="Helical" evidence="9">
    <location>
        <begin position="190"/>
        <end position="216"/>
    </location>
</feature>
<evidence type="ECO:0000313" key="13">
    <source>
        <dbReference type="Proteomes" id="UP000014760"/>
    </source>
</evidence>
<accession>R7TZX4</accession>
<dbReference type="EnsemblMetazoa" id="CapteT216026">
    <property type="protein sequence ID" value="CapteP216026"/>
    <property type="gene ID" value="CapteG216026"/>
</dbReference>
<gene>
    <name evidence="11" type="ORF">CAPTEDRAFT_216026</name>
</gene>
<reference evidence="12" key="3">
    <citation type="submission" date="2015-06" db="UniProtKB">
        <authorList>
            <consortium name="EnsemblMetazoa"/>
        </authorList>
    </citation>
    <scope>IDENTIFICATION</scope>
</reference>
<evidence type="ECO:0000256" key="4">
    <source>
        <dbReference type="ARBA" id="ARBA00023040"/>
    </source>
</evidence>
<dbReference type="Pfam" id="PF00001">
    <property type="entry name" value="7tm_1"/>
    <property type="match status" value="1"/>
</dbReference>
<evidence type="ECO:0000259" key="10">
    <source>
        <dbReference type="PROSITE" id="PS50262"/>
    </source>
</evidence>
<dbReference type="STRING" id="283909.R7TZX4"/>
<dbReference type="SUPFAM" id="SSF81321">
    <property type="entry name" value="Family A G protein-coupled receptor-like"/>
    <property type="match status" value="1"/>
</dbReference>
<evidence type="ECO:0000313" key="11">
    <source>
        <dbReference type="EMBL" id="ELT96495.1"/>
    </source>
</evidence>
<sequence>MTDADCTTESATAPFEIIDPIIQHLQNTAKQVWLVSSPIVITIGTLGNLLTIWIFLRCPKLRSTSTSLYLIVLAVVDTLLLYIGLLRHYCIFKYNLDYRSVNNFLCKFGRFIVYFMVHFEAWILVNVTLERFAAVFIPHKVKQLFSKKRAALAIGITGCILFLFNVHFLWGSKIELTLKSKNLTSSSKTSSMTAILISVSVTFLVFTLPITIHMLLYSGEFYSTATELEYAQLEVEWAVVNIVYYLNNSTNFFLYCISGPSFRREFLALISRNRVQVMPDGSATHTVTVNA</sequence>
<comment type="similarity">
    <text evidence="8">Belongs to the G-protein coupled receptor 1 family.</text>
</comment>
<feature type="transmembrane region" description="Helical" evidence="9">
    <location>
        <begin position="32"/>
        <end position="56"/>
    </location>
</feature>
<keyword evidence="5 9" id="KW-0472">Membrane</keyword>
<dbReference type="InterPro" id="IPR017452">
    <property type="entry name" value="GPCR_Rhodpsn_7TM"/>
</dbReference>
<evidence type="ECO:0000256" key="1">
    <source>
        <dbReference type="ARBA" id="ARBA00004141"/>
    </source>
</evidence>
<evidence type="ECO:0000256" key="7">
    <source>
        <dbReference type="ARBA" id="ARBA00023224"/>
    </source>
</evidence>
<dbReference type="PRINTS" id="PR00237">
    <property type="entry name" value="GPCRRHODOPSN"/>
</dbReference>
<dbReference type="PANTHER" id="PTHR24243:SF230">
    <property type="entry name" value="G-PROTEIN COUPLED RECEPTORS FAMILY 1 PROFILE DOMAIN-CONTAINING PROTEIN"/>
    <property type="match status" value="1"/>
</dbReference>
<keyword evidence="4 8" id="KW-0297">G-protein coupled receptor</keyword>
<dbReference type="PANTHER" id="PTHR24243">
    <property type="entry name" value="G-PROTEIN COUPLED RECEPTOR"/>
    <property type="match status" value="1"/>
</dbReference>
<protein>
    <recommendedName>
        <fullName evidence="10">G-protein coupled receptors family 1 profile domain-containing protein</fullName>
    </recommendedName>
</protein>
<feature type="transmembrane region" description="Helical" evidence="9">
    <location>
        <begin position="150"/>
        <end position="170"/>
    </location>
</feature>
<dbReference type="OMA" id="FNYGAYN"/>
<feature type="transmembrane region" description="Helical" evidence="9">
    <location>
        <begin position="68"/>
        <end position="88"/>
    </location>
</feature>
<dbReference type="PROSITE" id="PS00237">
    <property type="entry name" value="G_PROTEIN_RECEP_F1_1"/>
    <property type="match status" value="1"/>
</dbReference>
<feature type="transmembrane region" description="Helical" evidence="9">
    <location>
        <begin position="108"/>
        <end position="129"/>
    </location>
</feature>
<evidence type="ECO:0000256" key="5">
    <source>
        <dbReference type="ARBA" id="ARBA00023136"/>
    </source>
</evidence>
<dbReference type="InterPro" id="IPR000276">
    <property type="entry name" value="GPCR_Rhodpsn"/>
</dbReference>
<evidence type="ECO:0000256" key="8">
    <source>
        <dbReference type="RuleBase" id="RU000688"/>
    </source>
</evidence>
<evidence type="ECO:0000256" key="6">
    <source>
        <dbReference type="ARBA" id="ARBA00023170"/>
    </source>
</evidence>
<name>R7TZX4_CAPTE</name>
<feature type="domain" description="G-protein coupled receptors family 1 profile" evidence="10">
    <location>
        <begin position="47"/>
        <end position="217"/>
    </location>
</feature>
<dbReference type="GO" id="GO:0004930">
    <property type="term" value="F:G protein-coupled receptor activity"/>
    <property type="evidence" value="ECO:0007669"/>
    <property type="project" value="UniProtKB-KW"/>
</dbReference>
<reference evidence="11 13" key="2">
    <citation type="journal article" date="2013" name="Nature">
        <title>Insights into bilaterian evolution from three spiralian genomes.</title>
        <authorList>
            <person name="Simakov O."/>
            <person name="Marletaz F."/>
            <person name="Cho S.J."/>
            <person name="Edsinger-Gonzales E."/>
            <person name="Havlak P."/>
            <person name="Hellsten U."/>
            <person name="Kuo D.H."/>
            <person name="Larsson T."/>
            <person name="Lv J."/>
            <person name="Arendt D."/>
            <person name="Savage R."/>
            <person name="Osoegawa K."/>
            <person name="de Jong P."/>
            <person name="Grimwood J."/>
            <person name="Chapman J.A."/>
            <person name="Shapiro H."/>
            <person name="Aerts A."/>
            <person name="Otillar R.P."/>
            <person name="Terry A.Y."/>
            <person name="Boore J.L."/>
            <person name="Grigoriev I.V."/>
            <person name="Lindberg D.R."/>
            <person name="Seaver E.C."/>
            <person name="Weisblat D.A."/>
            <person name="Putnam N.H."/>
            <person name="Rokhsar D.S."/>
        </authorList>
    </citation>
    <scope>NUCLEOTIDE SEQUENCE</scope>
    <source>
        <strain evidence="11 13">I ESC-2004</strain>
    </source>
</reference>
<keyword evidence="3 9" id="KW-1133">Transmembrane helix</keyword>
<evidence type="ECO:0000256" key="9">
    <source>
        <dbReference type="SAM" id="Phobius"/>
    </source>
</evidence>
<organism evidence="11">
    <name type="scientific">Capitella teleta</name>
    <name type="common">Polychaete worm</name>
    <dbReference type="NCBI Taxonomy" id="283909"/>
    <lineage>
        <taxon>Eukaryota</taxon>
        <taxon>Metazoa</taxon>
        <taxon>Spiralia</taxon>
        <taxon>Lophotrochozoa</taxon>
        <taxon>Annelida</taxon>
        <taxon>Polychaeta</taxon>
        <taxon>Sedentaria</taxon>
        <taxon>Scolecida</taxon>
        <taxon>Capitellidae</taxon>
        <taxon>Capitella</taxon>
    </lineage>
</organism>
<keyword evidence="13" id="KW-1185">Reference proteome</keyword>
<evidence type="ECO:0000256" key="2">
    <source>
        <dbReference type="ARBA" id="ARBA00022692"/>
    </source>
</evidence>
<dbReference type="PROSITE" id="PS50262">
    <property type="entry name" value="G_PROTEIN_RECEP_F1_2"/>
    <property type="match status" value="1"/>
</dbReference>
<keyword evidence="2 8" id="KW-0812">Transmembrane</keyword>
<dbReference type="OrthoDB" id="9983318at2759"/>
<evidence type="ECO:0000256" key="3">
    <source>
        <dbReference type="ARBA" id="ARBA00022989"/>
    </source>
</evidence>
<comment type="subcellular location">
    <subcellularLocation>
        <location evidence="1">Membrane</location>
        <topology evidence="1">Multi-pass membrane protein</topology>
    </subcellularLocation>
</comment>
<dbReference type="GO" id="GO:0005886">
    <property type="term" value="C:plasma membrane"/>
    <property type="evidence" value="ECO:0007669"/>
    <property type="project" value="TreeGrafter"/>
</dbReference>
<keyword evidence="7 8" id="KW-0807">Transducer</keyword>
<dbReference type="AlphaFoldDB" id="R7TZX4"/>
<dbReference type="HOGENOM" id="CLU_009579_24_0_1"/>
<dbReference type="EMBL" id="KB308810">
    <property type="protein sequence ID" value="ELT96495.1"/>
    <property type="molecule type" value="Genomic_DNA"/>
</dbReference>
<dbReference type="Gene3D" id="1.20.1070.10">
    <property type="entry name" value="Rhodopsin 7-helix transmembrane proteins"/>
    <property type="match status" value="2"/>
</dbReference>
<reference evidence="13" key="1">
    <citation type="submission" date="2012-12" db="EMBL/GenBank/DDBJ databases">
        <authorList>
            <person name="Hellsten U."/>
            <person name="Grimwood J."/>
            <person name="Chapman J.A."/>
            <person name="Shapiro H."/>
            <person name="Aerts A."/>
            <person name="Otillar R.P."/>
            <person name="Terry A.Y."/>
            <person name="Boore J.L."/>
            <person name="Simakov O."/>
            <person name="Marletaz F."/>
            <person name="Cho S.-J."/>
            <person name="Edsinger-Gonzales E."/>
            <person name="Havlak P."/>
            <person name="Kuo D.-H."/>
            <person name="Larsson T."/>
            <person name="Lv J."/>
            <person name="Arendt D."/>
            <person name="Savage R."/>
            <person name="Osoegawa K."/>
            <person name="de Jong P."/>
            <person name="Lindberg D.R."/>
            <person name="Seaver E.C."/>
            <person name="Weisblat D.A."/>
            <person name="Putnam N.H."/>
            <person name="Grigoriev I.V."/>
            <person name="Rokhsar D.S."/>
        </authorList>
    </citation>
    <scope>NUCLEOTIDE SEQUENCE</scope>
    <source>
        <strain evidence="13">I ESC-2004</strain>
    </source>
</reference>